<reference evidence="1" key="1">
    <citation type="journal article" date="2023" name="G3 (Bethesda)">
        <title>A reference genome for the long-term kleptoplast-retaining sea slug Elysia crispata morphotype clarki.</title>
        <authorList>
            <person name="Eastman K.E."/>
            <person name="Pendleton A.L."/>
            <person name="Shaikh M.A."/>
            <person name="Suttiyut T."/>
            <person name="Ogas R."/>
            <person name="Tomko P."/>
            <person name="Gavelis G."/>
            <person name="Widhalm J.R."/>
            <person name="Wisecaver J.H."/>
        </authorList>
    </citation>
    <scope>NUCLEOTIDE SEQUENCE</scope>
    <source>
        <strain evidence="1">ECLA1</strain>
    </source>
</reference>
<dbReference type="AlphaFoldDB" id="A0AAE1DDX1"/>
<organism evidence="1 2">
    <name type="scientific">Elysia crispata</name>
    <name type="common">lettuce slug</name>
    <dbReference type="NCBI Taxonomy" id="231223"/>
    <lineage>
        <taxon>Eukaryota</taxon>
        <taxon>Metazoa</taxon>
        <taxon>Spiralia</taxon>
        <taxon>Lophotrochozoa</taxon>
        <taxon>Mollusca</taxon>
        <taxon>Gastropoda</taxon>
        <taxon>Heterobranchia</taxon>
        <taxon>Euthyneura</taxon>
        <taxon>Panpulmonata</taxon>
        <taxon>Sacoglossa</taxon>
        <taxon>Placobranchoidea</taxon>
        <taxon>Plakobranchidae</taxon>
        <taxon>Elysia</taxon>
    </lineage>
</organism>
<protein>
    <submittedName>
        <fullName evidence="1">Uncharacterized protein</fullName>
    </submittedName>
</protein>
<proteinExistence type="predicted"/>
<name>A0AAE1DDX1_9GAST</name>
<dbReference type="Proteomes" id="UP001283361">
    <property type="component" value="Unassembled WGS sequence"/>
</dbReference>
<sequence>MCVIKNKANYSIKEVNMKGCVSLPGRRAYMYCIRGVLSFPRPRTCRFESGDLSPTSPITLAEAQGSTVTERRKWLD</sequence>
<keyword evidence="2" id="KW-1185">Reference proteome</keyword>
<evidence type="ECO:0000313" key="1">
    <source>
        <dbReference type="EMBL" id="KAK3766981.1"/>
    </source>
</evidence>
<evidence type="ECO:0000313" key="2">
    <source>
        <dbReference type="Proteomes" id="UP001283361"/>
    </source>
</evidence>
<dbReference type="EMBL" id="JAWDGP010004186">
    <property type="protein sequence ID" value="KAK3766981.1"/>
    <property type="molecule type" value="Genomic_DNA"/>
</dbReference>
<comment type="caution">
    <text evidence="1">The sequence shown here is derived from an EMBL/GenBank/DDBJ whole genome shotgun (WGS) entry which is preliminary data.</text>
</comment>
<gene>
    <name evidence="1" type="ORF">RRG08_015648</name>
</gene>
<accession>A0AAE1DDX1</accession>